<evidence type="ECO:0000313" key="2">
    <source>
        <dbReference type="EMBL" id="AVQ00791.1"/>
    </source>
</evidence>
<dbReference type="InterPro" id="IPR041698">
    <property type="entry name" value="Methyltransf_25"/>
</dbReference>
<sequence>MTDAVRPLAHEDIRGVELDAWIARLKRSVAERVQDGRVFPDFPSAEVQRQFVGSAYEDALDEAGKFYAFAQESMVDKAYKRSPGKGYLDFGCGWGRIARFFLRDFSSENMVGVDIDPDMVAFCAGANLPGQFETIANGQPLAFDDGSFRLITAYSVFTHLPPHLFRAWLAELLRVLAPGGLLVFTVEPPRFLDFLEATDVNSPNAWLAALSVYKDLLPGLREDLSREGIAYLPSGGGAYRERDVYGETVVTAKFVAKEAAPHDGEVVRYVDDPAQFWQAAVVIRKRPPAGRGGLLSRLLAGLTGKA</sequence>
<dbReference type="InterPro" id="IPR029063">
    <property type="entry name" value="SAM-dependent_MTases_sf"/>
</dbReference>
<feature type="domain" description="Methyltransferase" evidence="1">
    <location>
        <begin position="88"/>
        <end position="180"/>
    </location>
</feature>
<protein>
    <submittedName>
        <fullName evidence="2">Class I SAM-dependent methyltransferase</fullName>
    </submittedName>
</protein>
<keyword evidence="2" id="KW-0489">Methyltransferase</keyword>
<dbReference type="PANTHER" id="PTHR43591">
    <property type="entry name" value="METHYLTRANSFERASE"/>
    <property type="match status" value="1"/>
</dbReference>
<dbReference type="CDD" id="cd02440">
    <property type="entry name" value="AdoMet_MTases"/>
    <property type="match status" value="1"/>
</dbReference>
<keyword evidence="2" id="KW-0808">Transferase</keyword>
<organism evidence="2 3">
    <name type="scientific">Caulobacter segnis</name>
    <dbReference type="NCBI Taxonomy" id="88688"/>
    <lineage>
        <taxon>Bacteria</taxon>
        <taxon>Pseudomonadati</taxon>
        <taxon>Pseudomonadota</taxon>
        <taxon>Alphaproteobacteria</taxon>
        <taxon>Caulobacterales</taxon>
        <taxon>Caulobacteraceae</taxon>
        <taxon>Caulobacter</taxon>
    </lineage>
</organism>
<dbReference type="RefSeq" id="WP_013077628.1">
    <property type="nucleotide sequence ID" value="NZ_CP027850.1"/>
</dbReference>
<dbReference type="SUPFAM" id="SSF53335">
    <property type="entry name" value="S-adenosyl-L-methionine-dependent methyltransferases"/>
    <property type="match status" value="1"/>
</dbReference>
<dbReference type="Gene3D" id="3.40.50.150">
    <property type="entry name" value="Vaccinia Virus protein VP39"/>
    <property type="match status" value="1"/>
</dbReference>
<evidence type="ECO:0000313" key="3">
    <source>
        <dbReference type="Proteomes" id="UP000240527"/>
    </source>
</evidence>
<evidence type="ECO:0000259" key="1">
    <source>
        <dbReference type="Pfam" id="PF13649"/>
    </source>
</evidence>
<name>A0ABM6TCZ9_9CAUL</name>
<reference evidence="2 3" key="1">
    <citation type="journal article" date="2015" name="Biotechnol. Bioeng.">
        <title>Genome sequence and phenotypic characterization of Caulobacter segnis.</title>
        <authorList>
            <person name="Patel S."/>
            <person name="Fletcher B."/>
            <person name="Scott D.C."/>
            <person name="Ely B."/>
        </authorList>
    </citation>
    <scope>NUCLEOTIDE SEQUENCE [LARGE SCALE GENOMIC DNA]</scope>
    <source>
        <strain evidence="2 3">TK0059</strain>
    </source>
</reference>
<dbReference type="EMBL" id="CP027850">
    <property type="protein sequence ID" value="AVQ00791.1"/>
    <property type="molecule type" value="Genomic_DNA"/>
</dbReference>
<dbReference type="Pfam" id="PF13649">
    <property type="entry name" value="Methyltransf_25"/>
    <property type="match status" value="1"/>
</dbReference>
<gene>
    <name evidence="2" type="ORF">B7G68_02280</name>
</gene>
<dbReference type="Proteomes" id="UP000240527">
    <property type="component" value="Chromosome"/>
</dbReference>
<keyword evidence="3" id="KW-1185">Reference proteome</keyword>
<dbReference type="GO" id="GO:0008168">
    <property type="term" value="F:methyltransferase activity"/>
    <property type="evidence" value="ECO:0007669"/>
    <property type="project" value="UniProtKB-KW"/>
</dbReference>
<accession>A0ABM6TCZ9</accession>
<dbReference type="GO" id="GO:0032259">
    <property type="term" value="P:methylation"/>
    <property type="evidence" value="ECO:0007669"/>
    <property type="project" value="UniProtKB-KW"/>
</dbReference>
<proteinExistence type="predicted"/>